<comment type="caution">
    <text evidence="2">The sequence shown here is derived from an EMBL/GenBank/DDBJ whole genome shotgun (WGS) entry which is preliminary data.</text>
</comment>
<proteinExistence type="predicted"/>
<dbReference type="EMBL" id="JAVFHQ010000005">
    <property type="protein sequence ID" value="KAK4549117.1"/>
    <property type="molecule type" value="Genomic_DNA"/>
</dbReference>
<evidence type="ECO:0000313" key="3">
    <source>
        <dbReference type="Proteomes" id="UP001324427"/>
    </source>
</evidence>
<dbReference type="Proteomes" id="UP001324427">
    <property type="component" value="Unassembled WGS sequence"/>
</dbReference>
<feature type="region of interest" description="Disordered" evidence="1">
    <location>
        <begin position="55"/>
        <end position="146"/>
    </location>
</feature>
<accession>A0AAV9JU01</accession>
<feature type="compositionally biased region" description="Acidic residues" evidence="1">
    <location>
        <begin position="133"/>
        <end position="146"/>
    </location>
</feature>
<sequence>MEYLAIAWQCFDTEPKIDYAKFAKVAGLASANSARELMRVTKNKLKVEYGALGDGLQSANANTPKKNGSVSASGTPAPSTKKRGRKPKVAAATTGEEDAEGEDDDDADASPTKKAKTKKAGGNARAAVKAEPVEDGLFGEEDGLLQ</sequence>
<evidence type="ECO:0000256" key="1">
    <source>
        <dbReference type="SAM" id="MobiDB-lite"/>
    </source>
</evidence>
<evidence type="ECO:0000313" key="2">
    <source>
        <dbReference type="EMBL" id="KAK4549117.1"/>
    </source>
</evidence>
<feature type="compositionally biased region" description="Acidic residues" evidence="1">
    <location>
        <begin position="95"/>
        <end position="108"/>
    </location>
</feature>
<gene>
    <name evidence="2" type="ORF">LTR36_007573</name>
</gene>
<name>A0AAV9JU01_9PEZI</name>
<protein>
    <submittedName>
        <fullName evidence="2">Uncharacterized protein</fullName>
    </submittedName>
</protein>
<feature type="compositionally biased region" description="Polar residues" evidence="1">
    <location>
        <begin position="57"/>
        <end position="78"/>
    </location>
</feature>
<organism evidence="2 3">
    <name type="scientific">Oleoguttula mirabilis</name>
    <dbReference type="NCBI Taxonomy" id="1507867"/>
    <lineage>
        <taxon>Eukaryota</taxon>
        <taxon>Fungi</taxon>
        <taxon>Dikarya</taxon>
        <taxon>Ascomycota</taxon>
        <taxon>Pezizomycotina</taxon>
        <taxon>Dothideomycetes</taxon>
        <taxon>Dothideomycetidae</taxon>
        <taxon>Mycosphaerellales</taxon>
        <taxon>Teratosphaeriaceae</taxon>
        <taxon>Oleoguttula</taxon>
    </lineage>
</organism>
<dbReference type="AlphaFoldDB" id="A0AAV9JU01"/>
<reference evidence="2 3" key="1">
    <citation type="submission" date="2021-11" db="EMBL/GenBank/DDBJ databases">
        <title>Black yeast isolated from Biological Soil Crust.</title>
        <authorList>
            <person name="Kurbessoian T."/>
        </authorList>
    </citation>
    <scope>NUCLEOTIDE SEQUENCE [LARGE SCALE GENOMIC DNA]</scope>
    <source>
        <strain evidence="2 3">CCFEE 5522</strain>
    </source>
</reference>
<keyword evidence="3" id="KW-1185">Reference proteome</keyword>